<name>A0A511AHN5_9MICO</name>
<evidence type="ECO:0000313" key="2">
    <source>
        <dbReference type="Proteomes" id="UP000321225"/>
    </source>
</evidence>
<keyword evidence="2" id="KW-1185">Reference proteome</keyword>
<dbReference type="Proteomes" id="UP000321225">
    <property type="component" value="Unassembled WGS sequence"/>
</dbReference>
<dbReference type="EMBL" id="BJUW01000002">
    <property type="protein sequence ID" value="GEK85507.1"/>
    <property type="molecule type" value="Genomic_DNA"/>
</dbReference>
<proteinExistence type="predicted"/>
<organism evidence="1 2">
    <name type="scientific">Microbacterium aerolatum</name>
    <dbReference type="NCBI Taxonomy" id="153731"/>
    <lineage>
        <taxon>Bacteria</taxon>
        <taxon>Bacillati</taxon>
        <taxon>Actinomycetota</taxon>
        <taxon>Actinomycetes</taxon>
        <taxon>Micrococcales</taxon>
        <taxon>Microbacteriaceae</taxon>
        <taxon>Microbacterium</taxon>
    </lineage>
</organism>
<dbReference type="RefSeq" id="WP_186806100.1">
    <property type="nucleotide sequence ID" value="NZ_BJUW01000002.1"/>
</dbReference>
<gene>
    <name evidence="1" type="ORF">MAE01_06830</name>
</gene>
<sequence length="227" mass="23927">MRAQTRDPDGMAMSFDMDLQRDAEAAFGAASITSGALLPFEGRTLMRAEDGPPPAAIDAQTDGWLSKDNPVLVHGSLTILPLAWAGDGSGATPDEIAKFASQMQAAGMQWAGNWRVLNLDERRSDSIGSYTTALRAAGATEVDCWTYSETVGIALVLSEADAGAGTLALHIVPSGWVSDRRAGEPVRGIDARWSWADVVALFASTAEREAEGATATLAGVREEEQSS</sequence>
<reference evidence="1 2" key="1">
    <citation type="submission" date="2019-07" db="EMBL/GenBank/DDBJ databases">
        <title>Whole genome shotgun sequence of Microbacterium aerolatum NBRC 103071.</title>
        <authorList>
            <person name="Hosoyama A."/>
            <person name="Uohara A."/>
            <person name="Ohji S."/>
            <person name="Ichikawa N."/>
        </authorList>
    </citation>
    <scope>NUCLEOTIDE SEQUENCE [LARGE SCALE GENOMIC DNA]</scope>
    <source>
        <strain evidence="1 2">NBRC 103071</strain>
    </source>
</reference>
<comment type="caution">
    <text evidence="1">The sequence shown here is derived from an EMBL/GenBank/DDBJ whole genome shotgun (WGS) entry which is preliminary data.</text>
</comment>
<evidence type="ECO:0000313" key="1">
    <source>
        <dbReference type="EMBL" id="GEK85507.1"/>
    </source>
</evidence>
<protein>
    <submittedName>
        <fullName evidence="1">Uncharacterized protein</fullName>
    </submittedName>
</protein>
<accession>A0A511AHN5</accession>
<dbReference type="AlphaFoldDB" id="A0A511AHN5"/>